<evidence type="ECO:0000313" key="2">
    <source>
        <dbReference type="Proteomes" id="UP001058074"/>
    </source>
</evidence>
<evidence type="ECO:0000313" key="1">
    <source>
        <dbReference type="EMBL" id="GKX65522.1"/>
    </source>
</evidence>
<protein>
    <submittedName>
        <fullName evidence="1">Mannose-1-phosphate guanylyltransferase</fullName>
    </submittedName>
</protein>
<keyword evidence="1" id="KW-0548">Nucleotidyltransferase</keyword>
<comment type="caution">
    <text evidence="1">The sequence shown here is derived from an EMBL/GenBank/DDBJ whole genome shotgun (WGS) entry which is preliminary data.</text>
</comment>
<accession>A0ACB5R907</accession>
<keyword evidence="2" id="KW-1185">Reference proteome</keyword>
<keyword evidence="1" id="KW-0808">Transferase</keyword>
<dbReference type="EMBL" id="BROD01000001">
    <property type="protein sequence ID" value="GKX65522.1"/>
    <property type="molecule type" value="Genomic_DNA"/>
</dbReference>
<sequence length="347" mass="40250">MEEIFISKEKSIKEAIKKIDVTAKKILLVVEDGQLIATITDGDIRRWILKNGDLNSAVENIMNTSPIVLNIEEKHLAKQYMHEKCIEALPLVDYENRVLDVVFWNEKYNEDFHQYNKISNPVVIMAGGKGTRLYPYTKILPKPLIPIGDLSITERIINRFYRCGCQNFYLTVNYKKNMIKAYFDELKKDYEVSYVEEGKFLGTGGSLSLLRGKIKETFFVSNCDILVEANYSDILQYHKDKKNLITMVTSLKNYQIPYGVIKLNDYGEVIGTTEKPDYDYLVNTGFYILEPQALDDIPKDTFFHITDLINKYIEEGKKVGTYPITENSWLDMGEMKEMDRMLEQLKL</sequence>
<reference evidence="1" key="1">
    <citation type="journal article" date="2025" name="Int. J. Syst. Evol. Microbiol.">
        <title>Inconstantimicrobium mannanitabidum sp. nov., a novel member of the family Clostridiaceae isolated from anoxic soil under the treatment of reductive soil disinfestation.</title>
        <authorList>
            <person name="Ueki A."/>
            <person name="Tonouchi A."/>
            <person name="Honma S."/>
            <person name="Kaku N."/>
            <person name="Ueki K."/>
        </authorList>
    </citation>
    <scope>NUCLEOTIDE SEQUENCE</scope>
    <source>
        <strain evidence="1">TW13</strain>
    </source>
</reference>
<dbReference type="Proteomes" id="UP001058074">
    <property type="component" value="Unassembled WGS sequence"/>
</dbReference>
<gene>
    <name evidence="1" type="ORF">rsdtw13_07800</name>
</gene>
<organism evidence="1 2">
    <name type="scientific">Inconstantimicrobium mannanitabidum</name>
    <dbReference type="NCBI Taxonomy" id="1604901"/>
    <lineage>
        <taxon>Bacteria</taxon>
        <taxon>Bacillati</taxon>
        <taxon>Bacillota</taxon>
        <taxon>Clostridia</taxon>
        <taxon>Eubacteriales</taxon>
        <taxon>Clostridiaceae</taxon>
        <taxon>Inconstantimicrobium</taxon>
    </lineage>
</organism>
<name>A0ACB5R907_9CLOT</name>
<proteinExistence type="predicted"/>